<name>A0A087G3G1_ARAAL</name>
<keyword evidence="5" id="KW-0788">Thiol protease</keyword>
<keyword evidence="4" id="KW-0378">Hydrolase</keyword>
<evidence type="ECO:0000256" key="2">
    <source>
        <dbReference type="ARBA" id="ARBA00022670"/>
    </source>
</evidence>
<proteinExistence type="inferred from homology"/>
<evidence type="ECO:0008006" key="14">
    <source>
        <dbReference type="Google" id="ProtNLM"/>
    </source>
</evidence>
<dbReference type="CDD" id="cd02248">
    <property type="entry name" value="Peptidase_C1A"/>
    <property type="match status" value="1"/>
</dbReference>
<keyword evidence="3 9" id="KW-0732">Signal</keyword>
<evidence type="ECO:0000256" key="4">
    <source>
        <dbReference type="ARBA" id="ARBA00022801"/>
    </source>
</evidence>
<dbReference type="MEROPS" id="C01.A06"/>
<protein>
    <recommendedName>
        <fullName evidence="14">Cysteine proteinase</fullName>
    </recommendedName>
</protein>
<dbReference type="InterPro" id="IPR039417">
    <property type="entry name" value="Peptidase_C1A_papain-like"/>
</dbReference>
<dbReference type="Gene3D" id="3.90.70.10">
    <property type="entry name" value="Cysteine proteinases"/>
    <property type="match status" value="1"/>
</dbReference>
<dbReference type="OMA" id="IAINAEW"/>
<reference evidence="13" key="1">
    <citation type="journal article" date="2015" name="Nat. Plants">
        <title>Genome expansion of Arabis alpina linked with retrotransposition and reduced symmetric DNA methylation.</title>
        <authorList>
            <person name="Willing E.M."/>
            <person name="Rawat V."/>
            <person name="Mandakova T."/>
            <person name="Maumus F."/>
            <person name="James G.V."/>
            <person name="Nordstroem K.J."/>
            <person name="Becker C."/>
            <person name="Warthmann N."/>
            <person name="Chica C."/>
            <person name="Szarzynska B."/>
            <person name="Zytnicki M."/>
            <person name="Albani M.C."/>
            <person name="Kiefer C."/>
            <person name="Bergonzi S."/>
            <person name="Castaings L."/>
            <person name="Mateos J.L."/>
            <person name="Berns M.C."/>
            <person name="Bujdoso N."/>
            <person name="Piofczyk T."/>
            <person name="de Lorenzo L."/>
            <person name="Barrero-Sicilia C."/>
            <person name="Mateos I."/>
            <person name="Piednoel M."/>
            <person name="Hagmann J."/>
            <person name="Chen-Min-Tao R."/>
            <person name="Iglesias-Fernandez R."/>
            <person name="Schuster S.C."/>
            <person name="Alonso-Blanco C."/>
            <person name="Roudier F."/>
            <person name="Carbonero P."/>
            <person name="Paz-Ares J."/>
            <person name="Davis S.J."/>
            <person name="Pecinka A."/>
            <person name="Quesneville H."/>
            <person name="Colot V."/>
            <person name="Lysak M.A."/>
            <person name="Weigel D."/>
            <person name="Coupland G."/>
            <person name="Schneeberger K."/>
        </authorList>
    </citation>
    <scope>NUCLEOTIDE SEQUENCE [LARGE SCALE GENOMIC DNA]</scope>
    <source>
        <strain evidence="13">cv. Pajares</strain>
    </source>
</reference>
<evidence type="ECO:0000256" key="9">
    <source>
        <dbReference type="SAM" id="SignalP"/>
    </source>
</evidence>
<dbReference type="SMART" id="SM00848">
    <property type="entry name" value="Inhibitor_I29"/>
    <property type="match status" value="1"/>
</dbReference>
<dbReference type="InterPro" id="IPR013201">
    <property type="entry name" value="Prot_inhib_I29"/>
</dbReference>
<dbReference type="SUPFAM" id="SSF54001">
    <property type="entry name" value="Cysteine proteinases"/>
    <property type="match status" value="1"/>
</dbReference>
<feature type="domain" description="Cathepsin propeptide inhibitor" evidence="11">
    <location>
        <begin position="55"/>
        <end position="111"/>
    </location>
</feature>
<keyword evidence="8" id="KW-0325">Glycoprotein</keyword>
<keyword evidence="13" id="KW-1185">Reference proteome</keyword>
<dbReference type="EMBL" id="KL968925">
    <property type="protein sequence ID" value="KFK24413.1"/>
    <property type="molecule type" value="Genomic_DNA"/>
</dbReference>
<evidence type="ECO:0000313" key="12">
    <source>
        <dbReference type="EMBL" id="KFK24413.1"/>
    </source>
</evidence>
<evidence type="ECO:0000313" key="13">
    <source>
        <dbReference type="Proteomes" id="UP000029120"/>
    </source>
</evidence>
<dbReference type="InterPro" id="IPR013128">
    <property type="entry name" value="Peptidase_C1A"/>
</dbReference>
<organism evidence="12 13">
    <name type="scientific">Arabis alpina</name>
    <name type="common">Alpine rock-cress</name>
    <dbReference type="NCBI Taxonomy" id="50452"/>
    <lineage>
        <taxon>Eukaryota</taxon>
        <taxon>Viridiplantae</taxon>
        <taxon>Streptophyta</taxon>
        <taxon>Embryophyta</taxon>
        <taxon>Tracheophyta</taxon>
        <taxon>Spermatophyta</taxon>
        <taxon>Magnoliopsida</taxon>
        <taxon>eudicotyledons</taxon>
        <taxon>Gunneridae</taxon>
        <taxon>Pentapetalae</taxon>
        <taxon>rosids</taxon>
        <taxon>malvids</taxon>
        <taxon>Brassicales</taxon>
        <taxon>Brassicaceae</taxon>
        <taxon>Arabideae</taxon>
        <taxon>Arabis</taxon>
    </lineage>
</organism>
<keyword evidence="2" id="KW-0645">Protease</keyword>
<dbReference type="GO" id="GO:0006508">
    <property type="term" value="P:proteolysis"/>
    <property type="evidence" value="ECO:0007669"/>
    <property type="project" value="UniProtKB-KW"/>
</dbReference>
<dbReference type="PRINTS" id="PR00705">
    <property type="entry name" value="PAPAIN"/>
</dbReference>
<dbReference type="OrthoDB" id="10253408at2759"/>
<feature type="signal peptide" evidence="9">
    <location>
        <begin position="1"/>
        <end position="20"/>
    </location>
</feature>
<dbReference type="GO" id="GO:0000323">
    <property type="term" value="C:lytic vacuole"/>
    <property type="evidence" value="ECO:0007669"/>
    <property type="project" value="EnsemblPlants"/>
</dbReference>
<evidence type="ECO:0000256" key="1">
    <source>
        <dbReference type="ARBA" id="ARBA00008455"/>
    </source>
</evidence>
<dbReference type="Gramene" id="KFK24413">
    <property type="protein sequence ID" value="KFK24413"/>
    <property type="gene ID" value="AALP_AAs58848U000200"/>
</dbReference>
<keyword evidence="6" id="KW-0865">Zymogen</keyword>
<evidence type="ECO:0000256" key="8">
    <source>
        <dbReference type="ARBA" id="ARBA00023180"/>
    </source>
</evidence>
<evidence type="ECO:0000256" key="3">
    <source>
        <dbReference type="ARBA" id="ARBA00022729"/>
    </source>
</evidence>
<feature type="domain" description="Peptidase C1A papain C-terminal" evidence="10">
    <location>
        <begin position="139"/>
        <end position="365"/>
    </location>
</feature>
<dbReference type="eggNOG" id="KOG1542">
    <property type="taxonomic scope" value="Eukaryota"/>
</dbReference>
<evidence type="ECO:0000256" key="5">
    <source>
        <dbReference type="ARBA" id="ARBA00022807"/>
    </source>
</evidence>
<evidence type="ECO:0000259" key="10">
    <source>
        <dbReference type="SMART" id="SM00645"/>
    </source>
</evidence>
<dbReference type="PROSITE" id="PS00139">
    <property type="entry name" value="THIOL_PROTEASE_CYS"/>
    <property type="match status" value="1"/>
</dbReference>
<dbReference type="InterPro" id="IPR000169">
    <property type="entry name" value="Pept_cys_AS"/>
</dbReference>
<gene>
    <name evidence="12" type="ORF">AALP_AAs58848U000200</name>
</gene>
<dbReference type="Pfam" id="PF00112">
    <property type="entry name" value="Peptidase_C1"/>
    <property type="match status" value="1"/>
</dbReference>
<dbReference type="AlphaFoldDB" id="A0A087G3G1"/>
<sequence length="372" mass="41280">MDRVVFFFLIAATSLAVISGEEVTVVVDGGLDNPIRQVVPELKNDEQILNAELHFTLFKSKYEKTYATQEEHDYRFRVFEANLRRAKRNQLLDPSAVHGVTQFSDLTPKEFRRSYLGLKRGFRLPTDTKEAPILPTSELPTDFDWREQGAVTPVKNQGMCGSCWSFSATGALEGAHFLATKELVSLSEQQLVDCDHECDPAQANSCDSGCSGGLMNNAFEYALKAGGLMKEEDYPYTGRDHSVCNFDKSKIAASVSNFSVVSADEDQIAANLIKHGPLAIAINAMWMQTYIGGVSCPYVCSKSQDHGVLLVGFGESGYAPIRLKEKPYWIIKNSWGKMWGEHGYYKICRGRHNICGMDTMVSTVAAVQITPQ</sequence>
<dbReference type="PROSITE" id="PS00640">
    <property type="entry name" value="THIOL_PROTEASE_ASN"/>
    <property type="match status" value="1"/>
</dbReference>
<dbReference type="FunFam" id="3.90.70.10:FF:000057">
    <property type="entry name" value="Cysteine protease RD19A"/>
    <property type="match status" value="1"/>
</dbReference>
<dbReference type="PANTHER" id="PTHR12411">
    <property type="entry name" value="CYSTEINE PROTEASE FAMILY C1-RELATED"/>
    <property type="match status" value="1"/>
</dbReference>
<dbReference type="InterPro" id="IPR000668">
    <property type="entry name" value="Peptidase_C1A_C"/>
</dbReference>
<keyword evidence="7" id="KW-1015">Disulfide bond</keyword>
<dbReference type="Pfam" id="PF08246">
    <property type="entry name" value="Inhibitor_I29"/>
    <property type="match status" value="1"/>
</dbReference>
<dbReference type="GO" id="GO:0008234">
    <property type="term" value="F:cysteine-type peptidase activity"/>
    <property type="evidence" value="ECO:0007669"/>
    <property type="project" value="UniProtKB-KW"/>
</dbReference>
<dbReference type="GO" id="GO:0010269">
    <property type="term" value="P:response to selenium ion"/>
    <property type="evidence" value="ECO:0007669"/>
    <property type="project" value="EnsemblPlants"/>
</dbReference>
<evidence type="ECO:0000256" key="6">
    <source>
        <dbReference type="ARBA" id="ARBA00023145"/>
    </source>
</evidence>
<feature type="chain" id="PRO_5018522031" description="Cysteine proteinase" evidence="9">
    <location>
        <begin position="21"/>
        <end position="372"/>
    </location>
</feature>
<dbReference type="InterPro" id="IPR025661">
    <property type="entry name" value="Pept_asp_AS"/>
</dbReference>
<accession>A0A087G3G1</accession>
<dbReference type="SMART" id="SM00645">
    <property type="entry name" value="Pept_C1"/>
    <property type="match status" value="1"/>
</dbReference>
<dbReference type="InterPro" id="IPR038765">
    <property type="entry name" value="Papain-like_cys_pep_sf"/>
</dbReference>
<evidence type="ECO:0000259" key="11">
    <source>
        <dbReference type="SMART" id="SM00848"/>
    </source>
</evidence>
<comment type="similarity">
    <text evidence="1">Belongs to the peptidase C1 family.</text>
</comment>
<dbReference type="Proteomes" id="UP000029120">
    <property type="component" value="Unassembled WGS sequence"/>
</dbReference>
<evidence type="ECO:0000256" key="7">
    <source>
        <dbReference type="ARBA" id="ARBA00023157"/>
    </source>
</evidence>